<sequence>MKHPTEIENYDGDLRNLAREVTNLRYDSLTKFLNYISMYLKLDANKDLKRRNMQLYSKLHDVFTYLDKSINDMEKVWNICKLHMKETNENKS</sequence>
<dbReference type="Proteomes" id="UP000485621">
    <property type="component" value="Unassembled WGS sequence"/>
</dbReference>
<dbReference type="EMBL" id="MWDB01000049">
    <property type="protein sequence ID" value="OQB40303.1"/>
    <property type="molecule type" value="Genomic_DNA"/>
</dbReference>
<proteinExistence type="predicted"/>
<dbReference type="AlphaFoldDB" id="A0A1V5ZJD2"/>
<gene>
    <name evidence="1" type="ORF">BWY04_01392</name>
</gene>
<evidence type="ECO:0000313" key="1">
    <source>
        <dbReference type="EMBL" id="OQB40303.1"/>
    </source>
</evidence>
<reference evidence="1" key="1">
    <citation type="submission" date="2017-02" db="EMBL/GenBank/DDBJ databases">
        <title>Delving into the versatile metabolic prowess of the omnipresent phylum Bacteroidetes.</title>
        <authorList>
            <person name="Nobu M.K."/>
            <person name="Mei R."/>
            <person name="Narihiro T."/>
            <person name="Kuroda K."/>
            <person name="Liu W.-T."/>
        </authorList>
    </citation>
    <scope>NUCLEOTIDE SEQUENCE</scope>
    <source>
        <strain evidence="1">ADurb.Bin160</strain>
    </source>
</reference>
<organism evidence="1">
    <name type="scientific">candidate division CPR1 bacterium ADurb.Bin160</name>
    <dbReference type="NCBI Taxonomy" id="1852826"/>
    <lineage>
        <taxon>Bacteria</taxon>
        <taxon>candidate division CPR1</taxon>
    </lineage>
</organism>
<comment type="caution">
    <text evidence="1">The sequence shown here is derived from an EMBL/GenBank/DDBJ whole genome shotgun (WGS) entry which is preliminary data.</text>
</comment>
<protein>
    <submittedName>
        <fullName evidence="1">Uncharacterized protein</fullName>
    </submittedName>
</protein>
<name>A0A1V5ZJD2_9BACT</name>
<accession>A0A1V5ZJD2</accession>